<feature type="non-terminal residue" evidence="1">
    <location>
        <position position="214"/>
    </location>
</feature>
<proteinExistence type="predicted"/>
<dbReference type="AlphaFoldDB" id="A0A1R3R6T1"/>
<keyword evidence="2" id="KW-1185">Reference proteome</keyword>
<name>A0A1R3R6T1_ASPC5</name>
<dbReference type="VEuPathDB" id="FungiDB:ASPCADRAFT_157292"/>
<gene>
    <name evidence="1" type="ORF">ASPCADRAFT_157292</name>
</gene>
<protein>
    <submittedName>
        <fullName evidence="1">Uncharacterized protein</fullName>
    </submittedName>
</protein>
<evidence type="ECO:0000313" key="2">
    <source>
        <dbReference type="Proteomes" id="UP000188318"/>
    </source>
</evidence>
<dbReference type="OMA" id="WPTAFIV"/>
<organism evidence="1 2">
    <name type="scientific">Aspergillus carbonarius (strain ITEM 5010)</name>
    <dbReference type="NCBI Taxonomy" id="602072"/>
    <lineage>
        <taxon>Eukaryota</taxon>
        <taxon>Fungi</taxon>
        <taxon>Dikarya</taxon>
        <taxon>Ascomycota</taxon>
        <taxon>Pezizomycotina</taxon>
        <taxon>Eurotiomycetes</taxon>
        <taxon>Eurotiomycetidae</taxon>
        <taxon>Eurotiales</taxon>
        <taxon>Aspergillaceae</taxon>
        <taxon>Aspergillus</taxon>
        <taxon>Aspergillus subgen. Circumdati</taxon>
    </lineage>
</organism>
<accession>A0A1R3R6T1</accession>
<dbReference type="OrthoDB" id="538223at2759"/>
<evidence type="ECO:0000313" key="1">
    <source>
        <dbReference type="EMBL" id="OOF90181.1"/>
    </source>
</evidence>
<dbReference type="EMBL" id="KV907572">
    <property type="protein sequence ID" value="OOF90181.1"/>
    <property type="molecule type" value="Genomic_DNA"/>
</dbReference>
<sequence length="214" mass="23861">MADVWISGKLRQPEAAPPFLYIVSSRSSHHNFLPHLCAIYPSHPNNHPARTRTRTMTTNHKLTLPPACPALHQGDSTNWSKASIALYALVTLPPTELTTLLTTLNLEWKMNTTSAGVPLIRAPSLYNYAGQNLQAIVQAHIELDKEFVARDDGTARGDIHWFPTGFIVVTSWDWKGTGLLFVYVDTKKEGCPLDKFFFAVEDAYVMLSGLRLGE</sequence>
<dbReference type="Proteomes" id="UP000188318">
    <property type="component" value="Unassembled WGS sequence"/>
</dbReference>
<reference evidence="2" key="1">
    <citation type="journal article" date="2017" name="Genome Biol.">
        <title>Comparative genomics reveals high biological diversity and specific adaptations in the industrially and medically important fungal genus Aspergillus.</title>
        <authorList>
            <person name="de Vries R.P."/>
            <person name="Riley R."/>
            <person name="Wiebenga A."/>
            <person name="Aguilar-Osorio G."/>
            <person name="Amillis S."/>
            <person name="Uchima C.A."/>
            <person name="Anderluh G."/>
            <person name="Asadollahi M."/>
            <person name="Askin M."/>
            <person name="Barry K."/>
            <person name="Battaglia E."/>
            <person name="Bayram O."/>
            <person name="Benocci T."/>
            <person name="Braus-Stromeyer S.A."/>
            <person name="Caldana C."/>
            <person name="Canovas D."/>
            <person name="Cerqueira G.C."/>
            <person name="Chen F."/>
            <person name="Chen W."/>
            <person name="Choi C."/>
            <person name="Clum A."/>
            <person name="Dos Santos R.A."/>
            <person name="Damasio A.R."/>
            <person name="Diallinas G."/>
            <person name="Emri T."/>
            <person name="Fekete E."/>
            <person name="Flipphi M."/>
            <person name="Freyberg S."/>
            <person name="Gallo A."/>
            <person name="Gournas C."/>
            <person name="Habgood R."/>
            <person name="Hainaut M."/>
            <person name="Harispe M.L."/>
            <person name="Henrissat B."/>
            <person name="Hilden K.S."/>
            <person name="Hope R."/>
            <person name="Hossain A."/>
            <person name="Karabika E."/>
            <person name="Karaffa L."/>
            <person name="Karanyi Z."/>
            <person name="Krasevec N."/>
            <person name="Kuo A."/>
            <person name="Kusch H."/>
            <person name="LaButti K."/>
            <person name="Lagendijk E.L."/>
            <person name="Lapidus A."/>
            <person name="Levasseur A."/>
            <person name="Lindquist E."/>
            <person name="Lipzen A."/>
            <person name="Logrieco A.F."/>
            <person name="MacCabe A."/>
            <person name="Maekelae M.R."/>
            <person name="Malavazi I."/>
            <person name="Melin P."/>
            <person name="Meyer V."/>
            <person name="Mielnichuk N."/>
            <person name="Miskei M."/>
            <person name="Molnar A.P."/>
            <person name="Mule G."/>
            <person name="Ngan C.Y."/>
            <person name="Orejas M."/>
            <person name="Orosz E."/>
            <person name="Ouedraogo J.P."/>
            <person name="Overkamp K.M."/>
            <person name="Park H.-S."/>
            <person name="Perrone G."/>
            <person name="Piumi F."/>
            <person name="Punt P.J."/>
            <person name="Ram A.F."/>
            <person name="Ramon A."/>
            <person name="Rauscher S."/>
            <person name="Record E."/>
            <person name="Riano-Pachon D.M."/>
            <person name="Robert V."/>
            <person name="Roehrig J."/>
            <person name="Ruller R."/>
            <person name="Salamov A."/>
            <person name="Salih N.S."/>
            <person name="Samson R.A."/>
            <person name="Sandor E."/>
            <person name="Sanguinetti M."/>
            <person name="Schuetze T."/>
            <person name="Sepcic K."/>
            <person name="Shelest E."/>
            <person name="Sherlock G."/>
            <person name="Sophianopoulou V."/>
            <person name="Squina F.M."/>
            <person name="Sun H."/>
            <person name="Susca A."/>
            <person name="Todd R.B."/>
            <person name="Tsang A."/>
            <person name="Unkles S.E."/>
            <person name="van de Wiele N."/>
            <person name="van Rossen-Uffink D."/>
            <person name="Oliveira J.V."/>
            <person name="Vesth T.C."/>
            <person name="Visser J."/>
            <person name="Yu J.-H."/>
            <person name="Zhou M."/>
            <person name="Andersen M.R."/>
            <person name="Archer D.B."/>
            <person name="Baker S.E."/>
            <person name="Benoit I."/>
            <person name="Brakhage A.A."/>
            <person name="Braus G.H."/>
            <person name="Fischer R."/>
            <person name="Frisvad J.C."/>
            <person name="Goldman G.H."/>
            <person name="Houbraken J."/>
            <person name="Oakley B."/>
            <person name="Pocsi I."/>
            <person name="Scazzocchio C."/>
            <person name="Seiboth B."/>
            <person name="vanKuyk P.A."/>
            <person name="Wortman J."/>
            <person name="Dyer P.S."/>
            <person name="Grigoriev I.V."/>
        </authorList>
    </citation>
    <scope>NUCLEOTIDE SEQUENCE [LARGE SCALE GENOMIC DNA]</scope>
    <source>
        <strain evidence="2">ITEM 5010</strain>
    </source>
</reference>